<sequence length="127" mass="13188">MQDQVSIGIHPVLTNAMGTLLARVKNVLPGLEEREAPASASTPVHASATVHTQTISPAIIAATEKGMLCENACAGEWAVAPSPPSEGGEGTGKEAEVEQGEEGEKRGSWDGFGEDGARHVRWKGTDA</sequence>
<dbReference type="Proteomes" id="UP000800036">
    <property type="component" value="Unassembled WGS sequence"/>
</dbReference>
<dbReference type="AlphaFoldDB" id="A0A6A5VNJ7"/>
<name>A0A6A5VNJ7_9PLEO</name>
<protein>
    <submittedName>
        <fullName evidence="2">Uncharacterized protein</fullName>
    </submittedName>
</protein>
<accession>A0A6A5VNJ7</accession>
<evidence type="ECO:0000313" key="3">
    <source>
        <dbReference type="Proteomes" id="UP000800036"/>
    </source>
</evidence>
<gene>
    <name evidence="2" type="ORF">BU23DRAFT_598182</name>
</gene>
<keyword evidence="3" id="KW-1185">Reference proteome</keyword>
<reference evidence="2" key="1">
    <citation type="journal article" date="2020" name="Stud. Mycol.">
        <title>101 Dothideomycetes genomes: a test case for predicting lifestyles and emergence of pathogens.</title>
        <authorList>
            <person name="Haridas S."/>
            <person name="Albert R."/>
            <person name="Binder M."/>
            <person name="Bloem J."/>
            <person name="Labutti K."/>
            <person name="Salamov A."/>
            <person name="Andreopoulos B."/>
            <person name="Baker S."/>
            <person name="Barry K."/>
            <person name="Bills G."/>
            <person name="Bluhm B."/>
            <person name="Cannon C."/>
            <person name="Castanera R."/>
            <person name="Culley D."/>
            <person name="Daum C."/>
            <person name="Ezra D."/>
            <person name="Gonzalez J."/>
            <person name="Henrissat B."/>
            <person name="Kuo A."/>
            <person name="Liang C."/>
            <person name="Lipzen A."/>
            <person name="Lutzoni F."/>
            <person name="Magnuson J."/>
            <person name="Mondo S."/>
            <person name="Nolan M."/>
            <person name="Ohm R."/>
            <person name="Pangilinan J."/>
            <person name="Park H.-J."/>
            <person name="Ramirez L."/>
            <person name="Alfaro M."/>
            <person name="Sun H."/>
            <person name="Tritt A."/>
            <person name="Yoshinaga Y."/>
            <person name="Zwiers L.-H."/>
            <person name="Turgeon B."/>
            <person name="Goodwin S."/>
            <person name="Spatafora J."/>
            <person name="Crous P."/>
            <person name="Grigoriev I."/>
        </authorList>
    </citation>
    <scope>NUCLEOTIDE SEQUENCE</scope>
    <source>
        <strain evidence="2">CBS 107.79</strain>
    </source>
</reference>
<evidence type="ECO:0000256" key="1">
    <source>
        <dbReference type="SAM" id="MobiDB-lite"/>
    </source>
</evidence>
<proteinExistence type="predicted"/>
<feature type="region of interest" description="Disordered" evidence="1">
    <location>
        <begin position="78"/>
        <end position="127"/>
    </location>
</feature>
<feature type="compositionally biased region" description="Basic and acidic residues" evidence="1">
    <location>
        <begin position="91"/>
        <end position="108"/>
    </location>
</feature>
<organism evidence="2 3">
    <name type="scientific">Bimuria novae-zelandiae CBS 107.79</name>
    <dbReference type="NCBI Taxonomy" id="1447943"/>
    <lineage>
        <taxon>Eukaryota</taxon>
        <taxon>Fungi</taxon>
        <taxon>Dikarya</taxon>
        <taxon>Ascomycota</taxon>
        <taxon>Pezizomycotina</taxon>
        <taxon>Dothideomycetes</taxon>
        <taxon>Pleosporomycetidae</taxon>
        <taxon>Pleosporales</taxon>
        <taxon>Massarineae</taxon>
        <taxon>Didymosphaeriaceae</taxon>
        <taxon>Bimuria</taxon>
    </lineage>
</organism>
<dbReference type="EMBL" id="ML976673">
    <property type="protein sequence ID" value="KAF1974907.1"/>
    <property type="molecule type" value="Genomic_DNA"/>
</dbReference>
<feature type="compositionally biased region" description="Basic and acidic residues" evidence="1">
    <location>
        <begin position="115"/>
        <end position="127"/>
    </location>
</feature>
<evidence type="ECO:0000313" key="2">
    <source>
        <dbReference type="EMBL" id="KAF1974907.1"/>
    </source>
</evidence>
<dbReference type="OrthoDB" id="10318685at2759"/>